<proteinExistence type="predicted"/>
<dbReference type="AlphaFoldDB" id="A0A381U578"/>
<dbReference type="Gene3D" id="3.90.79.10">
    <property type="entry name" value="Nucleoside Triphosphate Pyrophosphohydrolase"/>
    <property type="match status" value="1"/>
</dbReference>
<dbReference type="InterPro" id="IPR020476">
    <property type="entry name" value="Nudix_hydrolase"/>
</dbReference>
<name>A0A381U578_9ZZZZ</name>
<dbReference type="InterPro" id="IPR000086">
    <property type="entry name" value="NUDIX_hydrolase_dom"/>
</dbReference>
<dbReference type="GO" id="GO:0006753">
    <property type="term" value="P:nucleoside phosphate metabolic process"/>
    <property type="evidence" value="ECO:0007669"/>
    <property type="project" value="TreeGrafter"/>
</dbReference>
<protein>
    <recommendedName>
        <fullName evidence="3">Nudix hydrolase domain-containing protein</fullName>
    </recommendedName>
</protein>
<dbReference type="GO" id="GO:0016787">
    <property type="term" value="F:hydrolase activity"/>
    <property type="evidence" value="ECO:0007669"/>
    <property type="project" value="UniProtKB-KW"/>
</dbReference>
<dbReference type="PRINTS" id="PR00502">
    <property type="entry name" value="NUDIXFAMILY"/>
</dbReference>
<evidence type="ECO:0000259" key="3">
    <source>
        <dbReference type="PROSITE" id="PS51462"/>
    </source>
</evidence>
<dbReference type="GO" id="GO:0019693">
    <property type="term" value="P:ribose phosphate metabolic process"/>
    <property type="evidence" value="ECO:0007669"/>
    <property type="project" value="TreeGrafter"/>
</dbReference>
<dbReference type="SUPFAM" id="SSF55811">
    <property type="entry name" value="Nudix"/>
    <property type="match status" value="1"/>
</dbReference>
<dbReference type="InterPro" id="IPR015797">
    <property type="entry name" value="NUDIX_hydrolase-like_dom_sf"/>
</dbReference>
<evidence type="ECO:0000256" key="2">
    <source>
        <dbReference type="ARBA" id="ARBA00022801"/>
    </source>
</evidence>
<comment type="cofactor">
    <cofactor evidence="1">
        <name>Mg(2+)</name>
        <dbReference type="ChEBI" id="CHEBI:18420"/>
    </cofactor>
</comment>
<accession>A0A381U578</accession>
<dbReference type="PANTHER" id="PTHR11839:SF18">
    <property type="entry name" value="NUDIX HYDROLASE DOMAIN-CONTAINING PROTEIN"/>
    <property type="match status" value="1"/>
</dbReference>
<organism evidence="4">
    <name type="scientific">marine metagenome</name>
    <dbReference type="NCBI Taxonomy" id="408172"/>
    <lineage>
        <taxon>unclassified sequences</taxon>
        <taxon>metagenomes</taxon>
        <taxon>ecological metagenomes</taxon>
    </lineage>
</organism>
<dbReference type="GO" id="GO:0005829">
    <property type="term" value="C:cytosol"/>
    <property type="evidence" value="ECO:0007669"/>
    <property type="project" value="TreeGrafter"/>
</dbReference>
<dbReference type="PANTHER" id="PTHR11839">
    <property type="entry name" value="UDP/ADP-SUGAR PYROPHOSPHATASE"/>
    <property type="match status" value="1"/>
</dbReference>
<feature type="domain" description="Nudix hydrolase" evidence="3">
    <location>
        <begin position="4"/>
        <end position="139"/>
    </location>
</feature>
<dbReference type="CDD" id="cd03424">
    <property type="entry name" value="NUDIX_ADPRase_Nudt5_UGPPase_Nudt14"/>
    <property type="match status" value="1"/>
</dbReference>
<evidence type="ECO:0000256" key="1">
    <source>
        <dbReference type="ARBA" id="ARBA00001946"/>
    </source>
</evidence>
<gene>
    <name evidence="4" type="ORF">METZ01_LOCUS75321</name>
</gene>
<reference evidence="4" key="1">
    <citation type="submission" date="2018-05" db="EMBL/GenBank/DDBJ databases">
        <authorList>
            <person name="Lanie J.A."/>
            <person name="Ng W.-L."/>
            <person name="Kazmierczak K.M."/>
            <person name="Andrzejewski T.M."/>
            <person name="Davidsen T.M."/>
            <person name="Wayne K.J."/>
            <person name="Tettelin H."/>
            <person name="Glass J.I."/>
            <person name="Rusch D."/>
            <person name="Podicherti R."/>
            <person name="Tsui H.-C.T."/>
            <person name="Winkler M.E."/>
        </authorList>
    </citation>
    <scope>NUCLEOTIDE SEQUENCE</scope>
</reference>
<dbReference type="Pfam" id="PF00293">
    <property type="entry name" value="NUDIX"/>
    <property type="match status" value="1"/>
</dbReference>
<evidence type="ECO:0000313" key="4">
    <source>
        <dbReference type="EMBL" id="SVA22467.1"/>
    </source>
</evidence>
<dbReference type="EMBL" id="UINC01005618">
    <property type="protein sequence ID" value="SVA22467.1"/>
    <property type="molecule type" value="Genomic_DNA"/>
</dbReference>
<keyword evidence="2" id="KW-0378">Hydrolase</keyword>
<sequence length="139" mass="15524">MEVIRHPASVVILPMPNPERIILVRQYRYAVDRWIWELPAGGTDPGEPLTQAATRECHEEVGLVPACLERLGAFYPTPGYCDELMVFFKATDLRTPDRAAEPDPDENIEAKTFTLAEAKNLLVTDNVTDMKTALGLTLI</sequence>
<dbReference type="PROSITE" id="PS51462">
    <property type="entry name" value="NUDIX"/>
    <property type="match status" value="1"/>
</dbReference>